<proteinExistence type="predicted"/>
<keyword evidence="3" id="KW-1185">Reference proteome</keyword>
<reference evidence="2 3" key="1">
    <citation type="submission" date="2020-05" db="EMBL/GenBank/DDBJ databases">
        <title>Novel Mycoplasma species detected in Mirounga angustirostris (northern elephant seal) from the USA.</title>
        <authorList>
            <person name="Volokhov D.V."/>
        </authorList>
    </citation>
    <scope>NUCLEOTIDE SEQUENCE [LARGE SCALE GENOMIC DNA]</scope>
    <source>
        <strain evidence="2 3">Mirounga ES2806-GEN</strain>
    </source>
</reference>
<feature type="domain" description="DUF2779" evidence="1">
    <location>
        <begin position="466"/>
        <end position="607"/>
    </location>
</feature>
<organism evidence="2 3">
    <name type="scientific">Mycoplasma miroungigenitalium</name>
    <dbReference type="NCBI Taxonomy" id="754515"/>
    <lineage>
        <taxon>Bacteria</taxon>
        <taxon>Bacillati</taxon>
        <taxon>Mycoplasmatota</taxon>
        <taxon>Mollicutes</taxon>
        <taxon>Mycoplasmataceae</taxon>
        <taxon>Mycoplasma</taxon>
    </lineage>
</organism>
<dbReference type="RefSeq" id="WP_171111975.1">
    <property type="nucleotide sequence ID" value="NZ_CP053096.1"/>
</dbReference>
<dbReference type="Pfam" id="PF11074">
    <property type="entry name" value="DUF2779"/>
    <property type="match status" value="1"/>
</dbReference>
<protein>
    <submittedName>
        <fullName evidence="2">DUF2779 domain-containing protein</fullName>
    </submittedName>
</protein>
<gene>
    <name evidence="2" type="ORF">HLA87_03445</name>
</gene>
<dbReference type="NCBIfam" id="NF045869">
    <property type="entry name" value="UU173_fam"/>
    <property type="match status" value="1"/>
</dbReference>
<dbReference type="EMBL" id="CP053096">
    <property type="protein sequence ID" value="QJR43814.1"/>
    <property type="molecule type" value="Genomic_DNA"/>
</dbReference>
<name>A0A6M4J9Y9_9MOLU</name>
<dbReference type="AlphaFoldDB" id="A0A6M4J9Y9"/>
<dbReference type="Proteomes" id="UP000500686">
    <property type="component" value="Chromosome"/>
</dbReference>
<evidence type="ECO:0000259" key="1">
    <source>
        <dbReference type="Pfam" id="PF11074"/>
    </source>
</evidence>
<evidence type="ECO:0000313" key="2">
    <source>
        <dbReference type="EMBL" id="QJR43814.1"/>
    </source>
</evidence>
<sequence length="789" mass="91635">MKILSSDKLNKDNTKVISFSQFKTYYTSQPYFIWSEKDSEGNSIIPNVDINGFKLFLDSAIDSSSDNEPLHQFDFLKELNDDEEESYYDNKYLSDMAKSFFTSEWNYKMENQNMFTTAYKQACDYLIKYHGDNLSTSYMQRVFPVTQLHLADEFLNDFFVDKNKTLLLDPTFCYLAKKGDANFVVKATCFAYCKEHCTLYFQKMKSSTNIDDYLKAYFTYNVALKSGIKINNIKFVIFDFDNDKKGRITFRTVDGSFSSASASSVKREGISLTKDTNKLIVRDLINSGLAHSQSNYEGVKASVYNSFKLGFVFDNPKSKDVTIFSTKILDNIKNNELFIPDLTVNLKEAKYEEFDQSISKIIDASKITKPVYSIKQNGELIFDLSTDSTGWGKNKELNTIKNLYLGPHYVYSSGNGGTGNSLKILDQNHIDKHKFIVDKLYSFPNYFTNKALELISELMIKDLKIVWYDYEGVSSLIPIFDGLKSWRQVPHQVSVIITQNGQVVSEEDVIKDPKNLELIDLVDVIIRVHSSADKYVVFNKNYENTRNLEIRDLVKQRYDNFDQNNTADVEFVNQMRARGFDSWLDFEILVKHIYDNTFDLLECFTTKTDITDQVFYVSQYIKYNEYHKPSFKLNLKEFEGNLDDYKKICDKYRRNTFADKELKTIRIMELLGYTSIKKLEKLITKSGYQYRWKIKEYAGLEIKNGSMALELAVNRNANCTKDNEWAAKVEKLKEYCHNDVVAMIVVYEFILGFIADVFPEIYGFEFELNKNEKLAVDFDSKKLIKVSIK</sequence>
<accession>A0A6M4J9Y9</accession>
<dbReference type="KEGG" id="mmir:HLA87_03445"/>
<dbReference type="InterPro" id="IPR021301">
    <property type="entry name" value="DUF2779"/>
</dbReference>
<evidence type="ECO:0000313" key="3">
    <source>
        <dbReference type="Proteomes" id="UP000500686"/>
    </source>
</evidence>